<keyword evidence="16" id="KW-0934">Plastid</keyword>
<dbReference type="Pfam" id="PF00361">
    <property type="entry name" value="Proton_antipo_M"/>
    <property type="match status" value="1"/>
</dbReference>
<dbReference type="HAMAP" id="MF_00445">
    <property type="entry name" value="NDH1_NuoN_1"/>
    <property type="match status" value="1"/>
</dbReference>
<dbReference type="NCBIfam" id="NF002701">
    <property type="entry name" value="PRK02504.1"/>
    <property type="match status" value="1"/>
</dbReference>
<keyword evidence="2 13" id="KW-0813">Transport</keyword>
<evidence type="ECO:0000313" key="16">
    <source>
        <dbReference type="EMBL" id="XCC52200.1"/>
    </source>
</evidence>
<keyword evidence="3 16" id="KW-0150">Chloroplast</keyword>
<evidence type="ECO:0000256" key="5">
    <source>
        <dbReference type="ARBA" id="ARBA00022719"/>
    </source>
</evidence>
<feature type="transmembrane region" description="Helical" evidence="13">
    <location>
        <begin position="323"/>
        <end position="342"/>
    </location>
</feature>
<feature type="transmembrane region" description="Helical" evidence="13">
    <location>
        <begin position="59"/>
        <end position="79"/>
    </location>
</feature>
<dbReference type="InterPro" id="IPR001750">
    <property type="entry name" value="ND/Mrp_TM"/>
</dbReference>
<feature type="transmembrane region" description="Helical" evidence="13">
    <location>
        <begin position="223"/>
        <end position="244"/>
    </location>
</feature>
<evidence type="ECO:0000256" key="1">
    <source>
        <dbReference type="ARBA" id="ARBA00004141"/>
    </source>
</evidence>
<keyword evidence="11 13" id="KW-0793">Thylakoid</keyword>
<keyword evidence="12 13" id="KW-0472">Membrane</keyword>
<dbReference type="AlphaFoldDB" id="A0AAU7ZZI8"/>
<sequence length="510" mass="56473">MIWHVQNENFILDSTRIFMKAFRLLLFDGSFIFPECILIFGLILLLMIDSTSDQKDIPWLYFISSTSLVMSIAALLFRWREEPMISFSGNFQTNNFNEIFQFLILLCSTLCIPLSVEYIECTEMAITEFLLFVLTATLGGMFLCGANDLITIFVAPECFSLCSYLLSGYTKKDVRSNEATMKYLLMGGASSSILVHGFSWLYGSSGGEIELQEIVNGLINTQMYNSPGISIALIFITVGIGFKLSLAPSHQWTPDVYEGSPTPVVAFLSVTSKVAASASATRIFDIPFYFSSNEWHLLLEILAILSMILGNLVAITQTSMKRMLAYSSIGQIGYVIIGIIVGDSNGGYASMITYMLFYIAMNLGTFACIVLFGLRTGTDNIRDYAGLYTKDPFLALSLALCLLSLGGLPPLAGFFGKLHLFWCGWQAGLYFLVSIGLLTSVVSIYYYLKIIKLLMTGRKQEITPHVRNYRGSPLRSNNSIELSMIVCVIASTIPGISMNPIIAIAQDTLF</sequence>
<dbReference type="GO" id="GO:0019684">
    <property type="term" value="P:photosynthesis, light reaction"/>
    <property type="evidence" value="ECO:0007669"/>
    <property type="project" value="UniProtKB-UniRule"/>
</dbReference>
<evidence type="ECO:0000256" key="13">
    <source>
        <dbReference type="HAMAP-Rule" id="MF_00445"/>
    </source>
</evidence>
<dbReference type="EMBL" id="PP868417">
    <property type="protein sequence ID" value="XCC52200.1"/>
    <property type="molecule type" value="Genomic_DNA"/>
</dbReference>
<dbReference type="Pfam" id="PF19530">
    <property type="entry name" value="Ndh2_N"/>
    <property type="match status" value="1"/>
</dbReference>
<organism evidence="16">
    <name type="scientific">Haplophyllum tragacanthoides</name>
    <dbReference type="NCBI Taxonomy" id="3230264"/>
    <lineage>
        <taxon>Eukaryota</taxon>
        <taxon>Viridiplantae</taxon>
        <taxon>Streptophyta</taxon>
        <taxon>Embryophyta</taxon>
        <taxon>Tracheophyta</taxon>
        <taxon>Spermatophyta</taxon>
        <taxon>Magnoliopsida</taxon>
        <taxon>eudicotyledons</taxon>
        <taxon>Gunneridae</taxon>
        <taxon>Pentapetalae</taxon>
        <taxon>rosids</taxon>
        <taxon>malvids</taxon>
        <taxon>Sapindales</taxon>
        <taxon>Rutaceae</taxon>
        <taxon>Haplophylloideae</taxon>
        <taxon>Haplophyllum</taxon>
    </lineage>
</organism>
<comment type="similarity">
    <text evidence="13">Belongs to the complex I subunit 2 family.</text>
</comment>
<comment type="catalytic activity">
    <reaction evidence="13">
        <text>a plastoquinone + NADPH + (n+1) H(+)(in) = a plastoquinol + NADP(+) + n H(+)(out)</text>
        <dbReference type="Rhea" id="RHEA:42612"/>
        <dbReference type="Rhea" id="RHEA-COMP:9561"/>
        <dbReference type="Rhea" id="RHEA-COMP:9562"/>
        <dbReference type="ChEBI" id="CHEBI:15378"/>
        <dbReference type="ChEBI" id="CHEBI:17757"/>
        <dbReference type="ChEBI" id="CHEBI:57783"/>
        <dbReference type="ChEBI" id="CHEBI:58349"/>
        <dbReference type="ChEBI" id="CHEBI:62192"/>
    </reaction>
</comment>
<evidence type="ECO:0000259" key="14">
    <source>
        <dbReference type="Pfam" id="PF00361"/>
    </source>
</evidence>
<keyword evidence="10 13" id="KW-0520">NAD</keyword>
<evidence type="ECO:0000256" key="4">
    <source>
        <dbReference type="ARBA" id="ARBA00022692"/>
    </source>
</evidence>
<keyword evidence="5 13" id="KW-0874">Quinone</keyword>
<proteinExistence type="inferred from homology"/>
<evidence type="ECO:0000256" key="6">
    <source>
        <dbReference type="ARBA" id="ARBA00022857"/>
    </source>
</evidence>
<comment type="catalytic activity">
    <reaction evidence="13">
        <text>a plastoquinone + NADH + (n+1) H(+)(in) = a plastoquinol + NAD(+) + n H(+)(out)</text>
        <dbReference type="Rhea" id="RHEA:42608"/>
        <dbReference type="Rhea" id="RHEA-COMP:9561"/>
        <dbReference type="Rhea" id="RHEA-COMP:9562"/>
        <dbReference type="ChEBI" id="CHEBI:15378"/>
        <dbReference type="ChEBI" id="CHEBI:17757"/>
        <dbReference type="ChEBI" id="CHEBI:57540"/>
        <dbReference type="ChEBI" id="CHEBI:57945"/>
        <dbReference type="ChEBI" id="CHEBI:62192"/>
    </reaction>
</comment>
<feature type="transmembrane region" description="Helical" evidence="13">
    <location>
        <begin position="348"/>
        <end position="372"/>
    </location>
</feature>
<dbReference type="InterPro" id="IPR045693">
    <property type="entry name" value="Ndh2_N"/>
</dbReference>
<evidence type="ECO:0000256" key="9">
    <source>
        <dbReference type="ARBA" id="ARBA00022989"/>
    </source>
</evidence>
<dbReference type="GO" id="GO:0016655">
    <property type="term" value="F:oxidoreductase activity, acting on NAD(P)H, quinone or similar compound as acceptor"/>
    <property type="evidence" value="ECO:0007669"/>
    <property type="project" value="UniProtKB-UniRule"/>
</dbReference>
<keyword evidence="4 13" id="KW-0812">Transmembrane</keyword>
<evidence type="ECO:0000256" key="12">
    <source>
        <dbReference type="ARBA" id="ARBA00023136"/>
    </source>
</evidence>
<feature type="transmembrane region" description="Helical" evidence="13">
    <location>
        <begin position="296"/>
        <end position="316"/>
    </location>
</feature>
<evidence type="ECO:0000256" key="10">
    <source>
        <dbReference type="ARBA" id="ARBA00023027"/>
    </source>
</evidence>
<feature type="transmembrane region" description="Helical" evidence="13">
    <location>
        <begin position="99"/>
        <end position="119"/>
    </location>
</feature>
<keyword evidence="8 13" id="KW-1278">Translocase</keyword>
<dbReference type="EMBL" id="PP868417">
    <property type="protein sequence ID" value="XCC52185.1"/>
    <property type="molecule type" value="Genomic_DNA"/>
</dbReference>
<gene>
    <name evidence="13 16" type="primary">ndhB</name>
</gene>
<comment type="subunit">
    <text evidence="13">NDH is composed of at least 16 different subunits, 5 of which are encoded in the nucleus.</text>
</comment>
<evidence type="ECO:0000256" key="7">
    <source>
        <dbReference type="ARBA" id="ARBA00022957"/>
    </source>
</evidence>
<name>A0AAU7ZZI8_9ROSI</name>
<dbReference type="NCBIfam" id="TIGR01770">
    <property type="entry name" value="NDH_I_N"/>
    <property type="match status" value="1"/>
</dbReference>
<dbReference type="EC" id="7.1.1.-" evidence="13"/>
<feature type="transmembrane region" description="Helical" evidence="13">
    <location>
        <begin position="393"/>
        <end position="415"/>
    </location>
</feature>
<dbReference type="GO" id="GO:0009535">
    <property type="term" value="C:chloroplast thylakoid membrane"/>
    <property type="evidence" value="ECO:0007669"/>
    <property type="project" value="UniProtKB-SubCell"/>
</dbReference>
<keyword evidence="6 13" id="KW-0521">NADP</keyword>
<comment type="subcellular location">
    <subcellularLocation>
        <location evidence="1">Membrane</location>
        <topology evidence="1">Multi-pass membrane protein</topology>
    </subcellularLocation>
    <subcellularLocation>
        <location evidence="13">Plastid</location>
        <location evidence="13">Chloroplast thylakoid membrane</location>
        <topology evidence="13">Multi-pass membrane protein</topology>
    </subcellularLocation>
</comment>
<dbReference type="GO" id="GO:0042773">
    <property type="term" value="P:ATP synthesis coupled electron transport"/>
    <property type="evidence" value="ECO:0007669"/>
    <property type="project" value="InterPro"/>
</dbReference>
<keyword evidence="9 13" id="KW-1133">Transmembrane helix</keyword>
<evidence type="ECO:0000256" key="3">
    <source>
        <dbReference type="ARBA" id="ARBA00022528"/>
    </source>
</evidence>
<dbReference type="PANTHER" id="PTHR22773">
    <property type="entry name" value="NADH DEHYDROGENASE"/>
    <property type="match status" value="1"/>
</dbReference>
<feature type="domain" description="NAD(P)H-quinone oxidoreductase subunit 2 N-terminal" evidence="15">
    <location>
        <begin position="18"/>
        <end position="117"/>
    </location>
</feature>
<evidence type="ECO:0000256" key="8">
    <source>
        <dbReference type="ARBA" id="ARBA00022967"/>
    </source>
</evidence>
<comment type="function">
    <text evidence="13">NDH shuttles electrons from NAD(P)H:plastoquinone, via FMN and iron-sulfur (Fe-S) centers, to quinones in the photosynthetic chain and possibly in a chloroplast respiratory chain. The immediate electron acceptor for the enzyme in this species is believed to be plastoquinone. Couples the redox reaction to proton translocation, and thus conserves the redox energy in a proton gradient.</text>
</comment>
<reference evidence="16" key="1">
    <citation type="submission" date="2024-06" db="EMBL/GenBank/DDBJ databases">
        <title>The complete chloroplast genome sequence of.</title>
        <authorList>
            <person name="Zhang L."/>
        </authorList>
    </citation>
    <scope>NUCLEOTIDE SEQUENCE</scope>
</reference>
<dbReference type="GO" id="GO:0048038">
    <property type="term" value="F:quinone binding"/>
    <property type="evidence" value="ECO:0007669"/>
    <property type="project" value="UniProtKB-KW"/>
</dbReference>
<feature type="transmembrane region" description="Helical" evidence="13">
    <location>
        <begin position="126"/>
        <end position="143"/>
    </location>
</feature>
<geneLocation type="chloroplast" evidence="16"/>
<accession>A0AAU7ZZI8</accession>
<protein>
    <recommendedName>
        <fullName evidence="13">NAD(P)H-quinone oxidoreductase subunit 2, chloroplastic</fullName>
        <ecNumber evidence="13">7.1.1.-</ecNumber>
    </recommendedName>
    <alternativeName>
        <fullName evidence="13">NAD(P)H dehydrogenase, subunit 2</fullName>
    </alternativeName>
    <alternativeName>
        <fullName evidence="13">NADH-plastoquinone oxidoreductase subunit 2</fullName>
    </alternativeName>
</protein>
<dbReference type="GO" id="GO:0008137">
    <property type="term" value="F:NADH dehydrogenase (ubiquinone) activity"/>
    <property type="evidence" value="ECO:0007669"/>
    <property type="project" value="InterPro"/>
</dbReference>
<feature type="domain" description="NADH:quinone oxidoreductase/Mrp antiporter transmembrane" evidence="14">
    <location>
        <begin position="146"/>
        <end position="442"/>
    </location>
</feature>
<evidence type="ECO:0000256" key="2">
    <source>
        <dbReference type="ARBA" id="ARBA00022448"/>
    </source>
</evidence>
<dbReference type="InterPro" id="IPR010096">
    <property type="entry name" value="NADH-Q_OxRdtase_suN/2"/>
</dbReference>
<keyword evidence="7 13" id="KW-0618">Plastoquinone</keyword>
<feature type="transmembrane region" description="Helical" evidence="13">
    <location>
        <begin position="24"/>
        <end position="47"/>
    </location>
</feature>
<evidence type="ECO:0000256" key="11">
    <source>
        <dbReference type="ARBA" id="ARBA00023078"/>
    </source>
</evidence>
<evidence type="ECO:0000259" key="15">
    <source>
        <dbReference type="Pfam" id="PF19530"/>
    </source>
</evidence>
<feature type="transmembrane region" description="Helical" evidence="13">
    <location>
        <begin position="482"/>
        <end position="505"/>
    </location>
</feature>
<feature type="transmembrane region" description="Helical" evidence="13">
    <location>
        <begin position="427"/>
        <end position="448"/>
    </location>
</feature>